<dbReference type="AlphaFoldDB" id="A0A0E9W4K9"/>
<reference evidence="1" key="1">
    <citation type="submission" date="2014-11" db="EMBL/GenBank/DDBJ databases">
        <authorList>
            <person name="Amaro Gonzalez C."/>
        </authorList>
    </citation>
    <scope>NUCLEOTIDE SEQUENCE</scope>
</reference>
<reference evidence="1" key="2">
    <citation type="journal article" date="2015" name="Fish Shellfish Immunol.">
        <title>Early steps in the European eel (Anguilla anguilla)-Vibrio vulnificus interaction in the gills: Role of the RtxA13 toxin.</title>
        <authorList>
            <person name="Callol A."/>
            <person name="Pajuelo D."/>
            <person name="Ebbesson L."/>
            <person name="Teles M."/>
            <person name="MacKenzie S."/>
            <person name="Amaro C."/>
        </authorList>
    </citation>
    <scope>NUCLEOTIDE SEQUENCE</scope>
</reference>
<organism evidence="1">
    <name type="scientific">Anguilla anguilla</name>
    <name type="common">European freshwater eel</name>
    <name type="synonym">Muraena anguilla</name>
    <dbReference type="NCBI Taxonomy" id="7936"/>
    <lineage>
        <taxon>Eukaryota</taxon>
        <taxon>Metazoa</taxon>
        <taxon>Chordata</taxon>
        <taxon>Craniata</taxon>
        <taxon>Vertebrata</taxon>
        <taxon>Euteleostomi</taxon>
        <taxon>Actinopterygii</taxon>
        <taxon>Neopterygii</taxon>
        <taxon>Teleostei</taxon>
        <taxon>Anguilliformes</taxon>
        <taxon>Anguillidae</taxon>
        <taxon>Anguilla</taxon>
    </lineage>
</organism>
<protein>
    <submittedName>
        <fullName evidence="1">Uncharacterized protein</fullName>
    </submittedName>
</protein>
<accession>A0A0E9W4K9</accession>
<name>A0A0E9W4K9_ANGAN</name>
<evidence type="ECO:0000313" key="1">
    <source>
        <dbReference type="EMBL" id="JAH84428.1"/>
    </source>
</evidence>
<dbReference type="EMBL" id="GBXM01024149">
    <property type="protein sequence ID" value="JAH84428.1"/>
    <property type="molecule type" value="Transcribed_RNA"/>
</dbReference>
<proteinExistence type="predicted"/>
<sequence>MLGKRSHIIENVCKDVPYFVCTHGHASWL</sequence>